<feature type="signal peptide" evidence="1">
    <location>
        <begin position="1"/>
        <end position="22"/>
    </location>
</feature>
<gene>
    <name evidence="2" type="ORF">BHAMNSH16_09155</name>
</gene>
<keyword evidence="1" id="KW-0732">Signal</keyword>
<keyword evidence="3" id="KW-1185">Reference proteome</keyword>
<feature type="chain" id="PRO_5042141157" description="Lipoprotein" evidence="1">
    <location>
        <begin position="23"/>
        <end position="167"/>
    </location>
</feature>
<evidence type="ECO:0000256" key="1">
    <source>
        <dbReference type="SAM" id="SignalP"/>
    </source>
</evidence>
<dbReference type="AlphaFoldDB" id="A0AAC9TWH0"/>
<dbReference type="RefSeq" id="WP_069731947.1">
    <property type="nucleotide sequence ID" value="NZ_CP019914.1"/>
</dbReference>
<protein>
    <recommendedName>
        <fullName evidence="4">Lipoprotein</fullName>
    </recommendedName>
</protein>
<organism evidence="2 3">
    <name type="scientific">Brachyspira hampsonii</name>
    <dbReference type="NCBI Taxonomy" id="1287055"/>
    <lineage>
        <taxon>Bacteria</taxon>
        <taxon>Pseudomonadati</taxon>
        <taxon>Spirochaetota</taxon>
        <taxon>Spirochaetia</taxon>
        <taxon>Brachyspirales</taxon>
        <taxon>Brachyspiraceae</taxon>
        <taxon>Brachyspira</taxon>
    </lineage>
</organism>
<evidence type="ECO:0000313" key="2">
    <source>
        <dbReference type="EMBL" id="ASJ21801.1"/>
    </source>
</evidence>
<name>A0AAC9TWH0_9SPIR</name>
<dbReference type="PROSITE" id="PS51257">
    <property type="entry name" value="PROKAR_LIPOPROTEIN"/>
    <property type="match status" value="1"/>
</dbReference>
<reference evidence="2 3" key="1">
    <citation type="submission" date="2017-02" db="EMBL/GenBank/DDBJ databases">
        <title>Complete genome sequence of Brachyspira hampsonii genomovar I strain NSH-16 (ATCC BAA-2463).</title>
        <authorList>
            <person name="Mirajkar N.S."/>
            <person name="Gebhart C.J."/>
        </authorList>
    </citation>
    <scope>NUCLEOTIDE SEQUENCE [LARGE SCALE GENOMIC DNA]</scope>
    <source>
        <strain evidence="2 3">NSH-16</strain>
    </source>
</reference>
<evidence type="ECO:0008006" key="4">
    <source>
        <dbReference type="Google" id="ProtNLM"/>
    </source>
</evidence>
<proteinExistence type="predicted"/>
<sequence>MKKLLIILLSACLFIYGCNYKALNPVSTNTSSENTENSEDNQDTNAVTKVMYFKFKVSGKSSNKKFKVSNEDIYPREVSIQNYYNNMTYTYTGKWGDPGYVAIYYFCDDKIGNSMSIPFYVGDSKLQVSYNDKNTEITFNGYIWILNSGKGFCRNDFSVTIPISNFD</sequence>
<dbReference type="KEGG" id="bhp:BHAMNSH16_09155"/>
<dbReference type="Proteomes" id="UP000264880">
    <property type="component" value="Chromosome"/>
</dbReference>
<accession>A0AAC9TWH0</accession>
<evidence type="ECO:0000313" key="3">
    <source>
        <dbReference type="Proteomes" id="UP000264880"/>
    </source>
</evidence>
<dbReference type="EMBL" id="CP019914">
    <property type="protein sequence ID" value="ASJ21801.1"/>
    <property type="molecule type" value="Genomic_DNA"/>
</dbReference>